<evidence type="ECO:0000313" key="3">
    <source>
        <dbReference type="WBParaSite" id="TCLT_0001090901-mRNA-1"/>
    </source>
</evidence>
<reference evidence="1 2" key="2">
    <citation type="submission" date="2018-11" db="EMBL/GenBank/DDBJ databases">
        <authorList>
            <consortium name="Pathogen Informatics"/>
        </authorList>
    </citation>
    <scope>NUCLEOTIDE SEQUENCE [LARGE SCALE GENOMIC DNA]</scope>
</reference>
<evidence type="ECO:0000313" key="2">
    <source>
        <dbReference type="Proteomes" id="UP000276776"/>
    </source>
</evidence>
<dbReference type="EMBL" id="UYYF01005561">
    <property type="protein sequence ID" value="VDN08604.1"/>
    <property type="molecule type" value="Genomic_DNA"/>
</dbReference>
<sequence length="126" mass="14158">MQLNSTRFFHNVDYRVFIAFLKRFLVQGEASIHALHSTPSTAAAPQAPYHVSGFRSSTIHQLIQKSPLKPGGLAKPLIATFYIIDVAFFSHTSLKHGESVWGKLKIHKNPNVDYRVELSSVEPSER</sequence>
<gene>
    <name evidence="1" type="ORF">TCLT_LOCUS10886</name>
</gene>
<proteinExistence type="predicted"/>
<organism evidence="3">
    <name type="scientific">Thelazia callipaeda</name>
    <name type="common">Oriental eyeworm</name>
    <name type="synonym">Parasitic nematode</name>
    <dbReference type="NCBI Taxonomy" id="103827"/>
    <lineage>
        <taxon>Eukaryota</taxon>
        <taxon>Metazoa</taxon>
        <taxon>Ecdysozoa</taxon>
        <taxon>Nematoda</taxon>
        <taxon>Chromadorea</taxon>
        <taxon>Rhabditida</taxon>
        <taxon>Spirurina</taxon>
        <taxon>Spiruromorpha</taxon>
        <taxon>Thelazioidea</taxon>
        <taxon>Thelaziidae</taxon>
        <taxon>Thelazia</taxon>
    </lineage>
</organism>
<name>A0A0N5DCI5_THECL</name>
<reference evidence="3" key="1">
    <citation type="submission" date="2017-02" db="UniProtKB">
        <authorList>
            <consortium name="WormBaseParasite"/>
        </authorList>
    </citation>
    <scope>IDENTIFICATION</scope>
</reference>
<accession>A0A0N5DCI5</accession>
<evidence type="ECO:0000313" key="1">
    <source>
        <dbReference type="EMBL" id="VDN08604.1"/>
    </source>
</evidence>
<protein>
    <submittedName>
        <fullName evidence="3">OB_NTP_bind domain-containing protein</fullName>
    </submittedName>
</protein>
<dbReference type="Proteomes" id="UP000276776">
    <property type="component" value="Unassembled WGS sequence"/>
</dbReference>
<keyword evidence="2" id="KW-1185">Reference proteome</keyword>
<dbReference type="WBParaSite" id="TCLT_0001090901-mRNA-1">
    <property type="protein sequence ID" value="TCLT_0001090901-mRNA-1"/>
    <property type="gene ID" value="TCLT_0001090901"/>
</dbReference>
<dbReference type="AlphaFoldDB" id="A0A0N5DCI5"/>